<dbReference type="InParanoid" id="A0A024FU88"/>
<evidence type="ECO:0000313" key="2">
    <source>
        <dbReference type="Proteomes" id="UP000053237"/>
    </source>
</evidence>
<reference evidence="1 2" key="1">
    <citation type="submission" date="2012-05" db="EMBL/GenBank/DDBJ databases">
        <title>Recombination and specialization in a pathogen metapopulation.</title>
        <authorList>
            <person name="Gardiner A."/>
            <person name="Kemen E."/>
            <person name="Schultz-Larsen T."/>
            <person name="MacLean D."/>
            <person name="Van Oosterhout C."/>
            <person name="Jones J.D.G."/>
        </authorList>
    </citation>
    <scope>NUCLEOTIDE SEQUENCE [LARGE SCALE GENOMIC DNA]</scope>
    <source>
        <strain evidence="1 2">Ac Nc2</strain>
    </source>
</reference>
<comment type="caution">
    <text evidence="1">The sequence shown here is derived from an EMBL/GenBank/DDBJ whole genome shotgun (WGS) entry which is preliminary data.</text>
</comment>
<proteinExistence type="predicted"/>
<organism evidence="1 2">
    <name type="scientific">Albugo candida</name>
    <dbReference type="NCBI Taxonomy" id="65357"/>
    <lineage>
        <taxon>Eukaryota</taxon>
        <taxon>Sar</taxon>
        <taxon>Stramenopiles</taxon>
        <taxon>Oomycota</taxon>
        <taxon>Peronosporomycetes</taxon>
        <taxon>Albuginales</taxon>
        <taxon>Albuginaceae</taxon>
        <taxon>Albugo</taxon>
    </lineage>
</organism>
<gene>
    <name evidence="1" type="ORF">BN9_082280</name>
</gene>
<protein>
    <submittedName>
        <fullName evidence="1">Uncharacterized protein</fullName>
    </submittedName>
</protein>
<name>A0A024FU88_9STRA</name>
<sequence>MRDMEVVVTIESIESAVVELLCTVICCLLRRAYKVENQIASNDSQYSKLVTKLEQNLREIKAKYSTNYGVKSKDESSYKPKLSMPSRRLAKSMAEKHAVIDSIEKNCPNAPTHAANYF</sequence>
<dbReference type="Proteomes" id="UP000053237">
    <property type="component" value="Unassembled WGS sequence"/>
</dbReference>
<keyword evidence="2" id="KW-1185">Reference proteome</keyword>
<dbReference type="EMBL" id="CAIX01000158">
    <property type="protein sequence ID" value="CCI10229.1"/>
    <property type="molecule type" value="Genomic_DNA"/>
</dbReference>
<accession>A0A024FU88</accession>
<evidence type="ECO:0000313" key="1">
    <source>
        <dbReference type="EMBL" id="CCI10229.1"/>
    </source>
</evidence>
<dbReference type="AlphaFoldDB" id="A0A024FU88"/>